<dbReference type="AlphaFoldDB" id="A0AAU9U1Y8"/>
<dbReference type="Proteomes" id="UP001153954">
    <property type="component" value="Unassembled WGS sequence"/>
</dbReference>
<comment type="caution">
    <text evidence="1">The sequence shown here is derived from an EMBL/GenBank/DDBJ whole genome shotgun (WGS) entry which is preliminary data.</text>
</comment>
<gene>
    <name evidence="1" type="ORF">EEDITHA_LOCUS7598</name>
</gene>
<accession>A0AAU9U1Y8</accession>
<reference evidence="1" key="1">
    <citation type="submission" date="2022-03" db="EMBL/GenBank/DDBJ databases">
        <authorList>
            <person name="Tunstrom K."/>
        </authorList>
    </citation>
    <scope>NUCLEOTIDE SEQUENCE</scope>
</reference>
<proteinExistence type="predicted"/>
<protein>
    <submittedName>
        <fullName evidence="1">Uncharacterized protein</fullName>
    </submittedName>
</protein>
<dbReference type="EMBL" id="CAKOGL010000011">
    <property type="protein sequence ID" value="CAH2091764.1"/>
    <property type="molecule type" value="Genomic_DNA"/>
</dbReference>
<evidence type="ECO:0000313" key="2">
    <source>
        <dbReference type="Proteomes" id="UP001153954"/>
    </source>
</evidence>
<organism evidence="1 2">
    <name type="scientific">Euphydryas editha</name>
    <name type="common">Edith's checkerspot</name>
    <dbReference type="NCBI Taxonomy" id="104508"/>
    <lineage>
        <taxon>Eukaryota</taxon>
        <taxon>Metazoa</taxon>
        <taxon>Ecdysozoa</taxon>
        <taxon>Arthropoda</taxon>
        <taxon>Hexapoda</taxon>
        <taxon>Insecta</taxon>
        <taxon>Pterygota</taxon>
        <taxon>Neoptera</taxon>
        <taxon>Endopterygota</taxon>
        <taxon>Lepidoptera</taxon>
        <taxon>Glossata</taxon>
        <taxon>Ditrysia</taxon>
        <taxon>Papilionoidea</taxon>
        <taxon>Nymphalidae</taxon>
        <taxon>Nymphalinae</taxon>
        <taxon>Euphydryas</taxon>
    </lineage>
</organism>
<sequence length="152" mass="16199">MTFLYINRYDKNSNGEHSKDGYAEQTFDAGYRSDDAYGNRIGSNSRGVGGYGNSGYGGNGYGSRGYDGNGYGSNGYGNSGYGSNVYGNSGYGGSGFGNSEYDSTSYGVRRTNPNHNNVDISAFVPNSCPKCRINILGNGEHNTNTFNLPKGF</sequence>
<keyword evidence="2" id="KW-1185">Reference proteome</keyword>
<evidence type="ECO:0000313" key="1">
    <source>
        <dbReference type="EMBL" id="CAH2091764.1"/>
    </source>
</evidence>
<name>A0AAU9U1Y8_EUPED</name>